<name>A0A6C6Z1K6_SALPB</name>
<evidence type="ECO:0000313" key="1">
    <source>
        <dbReference type="EMBL" id="ABX67227.1"/>
    </source>
</evidence>
<dbReference type="KEGG" id="spq:SPAB_01834"/>
<gene>
    <name evidence="1" type="ordered locus">SPAB_01834</name>
</gene>
<organism evidence="1 2">
    <name type="scientific">Salmonella paratyphi B (strain ATCC BAA-1250 / SPB7)</name>
    <dbReference type="NCBI Taxonomy" id="1016998"/>
    <lineage>
        <taxon>Bacteria</taxon>
        <taxon>Pseudomonadati</taxon>
        <taxon>Pseudomonadota</taxon>
        <taxon>Gammaproteobacteria</taxon>
        <taxon>Enterobacterales</taxon>
        <taxon>Enterobacteriaceae</taxon>
        <taxon>Salmonella</taxon>
    </lineage>
</organism>
<dbReference type="AlphaFoldDB" id="A0A6C6Z1K6"/>
<accession>A0A6C6Z1K6</accession>
<protein>
    <submittedName>
        <fullName evidence="1">Uncharacterized protein</fullName>
    </submittedName>
</protein>
<evidence type="ECO:0000313" key="2">
    <source>
        <dbReference type="Proteomes" id="UP000008556"/>
    </source>
</evidence>
<proteinExistence type="predicted"/>
<reference evidence="1 2" key="1">
    <citation type="submission" date="2007-11" db="EMBL/GenBank/DDBJ databases">
        <authorList>
            <consortium name="The Salmonella enterica serovar Paratyphi B Genome Sequencing Project"/>
            <person name="McClelland M."/>
            <person name="Sanderson E.K."/>
            <person name="Porwollik S."/>
            <person name="Spieth J."/>
            <person name="Clifton W.S."/>
            <person name="Fulton R."/>
            <person name="Cordes M."/>
            <person name="Wollam A."/>
            <person name="Shah N."/>
            <person name="Pepin K."/>
            <person name="Bhonagiri V."/>
            <person name="Nash W."/>
            <person name="Johnson M."/>
            <person name="Thiruvilangam P."/>
            <person name="Wilson R."/>
        </authorList>
    </citation>
    <scope>NUCLEOTIDE SEQUENCE [LARGE SCALE GENOMIC DNA]</scope>
    <source>
        <strain evidence="2">ATCC BAA-1250 / SPB7</strain>
    </source>
</reference>
<dbReference type="Proteomes" id="UP000008556">
    <property type="component" value="Chromosome"/>
</dbReference>
<dbReference type="EMBL" id="CP000886">
    <property type="protein sequence ID" value="ABX67227.1"/>
    <property type="molecule type" value="Genomic_DNA"/>
</dbReference>
<sequence length="36" mass="4128">MPYQSLFSDADTNNNVMSVDLFWLKSNTSGKEVKIF</sequence>